<dbReference type="InterPro" id="IPR036508">
    <property type="entry name" value="Chitin-bd_dom_sf"/>
</dbReference>
<dbReference type="InterPro" id="IPR002557">
    <property type="entry name" value="Chitin-bd_dom"/>
</dbReference>
<dbReference type="EMBL" id="JAPXFL010000051">
    <property type="protein sequence ID" value="KAK9496826.1"/>
    <property type="molecule type" value="Genomic_DNA"/>
</dbReference>
<feature type="domain" description="Chitin-binding type-2" evidence="1">
    <location>
        <begin position="106"/>
        <end position="163"/>
    </location>
</feature>
<accession>A0AAW1CF82</accession>
<dbReference type="AlphaFoldDB" id="A0AAW1CF82"/>
<proteinExistence type="predicted"/>
<dbReference type="Pfam" id="PF01607">
    <property type="entry name" value="CBM_14"/>
    <property type="match status" value="1"/>
</dbReference>
<evidence type="ECO:0000313" key="2">
    <source>
        <dbReference type="EMBL" id="KAK9496826.1"/>
    </source>
</evidence>
<dbReference type="Gene3D" id="2.170.140.10">
    <property type="entry name" value="Chitin binding domain"/>
    <property type="match status" value="1"/>
</dbReference>
<dbReference type="GO" id="GO:0008061">
    <property type="term" value="F:chitin binding"/>
    <property type="evidence" value="ECO:0007669"/>
    <property type="project" value="InterPro"/>
</dbReference>
<sequence>MSYSQIASNLLRSYTSEYCPTAVNVLNNYQNHDYRFFVQVESRVDQNGICTTQEKTCTNDCKAVAHCNGRGMIPLITYCYGSKPYCNRGQCTDLYTPQCNEPYNSIYYCPPEDGTYPDPYDCTRFHICLSGKPYSTFCGRPGLVFSTKTLSCVRQNNENDCGRISCYKNNTWQVYSNDARYAFLCVNTTDQLPLPGEVIRCKDNYAFNPETLQCEFKCQDETKVMKPNVTSNYIECSLLYGTEFTRIMRNCPNDQTVKSVFNPETSQCVLASNSTLQITTGK</sequence>
<dbReference type="GO" id="GO:0005576">
    <property type="term" value="C:extracellular region"/>
    <property type="evidence" value="ECO:0007669"/>
    <property type="project" value="InterPro"/>
</dbReference>
<keyword evidence="3" id="KW-1185">Reference proteome</keyword>
<organism evidence="2 3">
    <name type="scientific">Rhynocoris fuscipes</name>
    <dbReference type="NCBI Taxonomy" id="488301"/>
    <lineage>
        <taxon>Eukaryota</taxon>
        <taxon>Metazoa</taxon>
        <taxon>Ecdysozoa</taxon>
        <taxon>Arthropoda</taxon>
        <taxon>Hexapoda</taxon>
        <taxon>Insecta</taxon>
        <taxon>Pterygota</taxon>
        <taxon>Neoptera</taxon>
        <taxon>Paraneoptera</taxon>
        <taxon>Hemiptera</taxon>
        <taxon>Heteroptera</taxon>
        <taxon>Panheteroptera</taxon>
        <taxon>Cimicomorpha</taxon>
        <taxon>Reduviidae</taxon>
        <taxon>Harpactorinae</taxon>
        <taxon>Harpactorini</taxon>
        <taxon>Rhynocoris</taxon>
    </lineage>
</organism>
<gene>
    <name evidence="2" type="ORF">O3M35_012954</name>
</gene>
<evidence type="ECO:0000259" key="1">
    <source>
        <dbReference type="PROSITE" id="PS50940"/>
    </source>
</evidence>
<protein>
    <recommendedName>
        <fullName evidence="1">Chitin-binding type-2 domain-containing protein</fullName>
    </recommendedName>
</protein>
<name>A0AAW1CF82_9HEMI</name>
<dbReference type="PROSITE" id="PS50940">
    <property type="entry name" value="CHIT_BIND_II"/>
    <property type="match status" value="1"/>
</dbReference>
<dbReference type="Proteomes" id="UP001461498">
    <property type="component" value="Unassembled WGS sequence"/>
</dbReference>
<dbReference type="SUPFAM" id="SSF57625">
    <property type="entry name" value="Invertebrate chitin-binding proteins"/>
    <property type="match status" value="1"/>
</dbReference>
<comment type="caution">
    <text evidence="2">The sequence shown here is derived from an EMBL/GenBank/DDBJ whole genome shotgun (WGS) entry which is preliminary data.</text>
</comment>
<evidence type="ECO:0000313" key="3">
    <source>
        <dbReference type="Proteomes" id="UP001461498"/>
    </source>
</evidence>
<dbReference type="SMART" id="SM00494">
    <property type="entry name" value="ChtBD2"/>
    <property type="match status" value="2"/>
</dbReference>
<reference evidence="2 3" key="1">
    <citation type="submission" date="2022-12" db="EMBL/GenBank/DDBJ databases">
        <title>Chromosome-level genome assembly of true bugs.</title>
        <authorList>
            <person name="Ma L."/>
            <person name="Li H."/>
        </authorList>
    </citation>
    <scope>NUCLEOTIDE SEQUENCE [LARGE SCALE GENOMIC DNA]</scope>
    <source>
        <strain evidence="2">Lab_2022b</strain>
    </source>
</reference>